<dbReference type="AlphaFoldDB" id="A0A4D6KM94"/>
<dbReference type="GO" id="GO:0016020">
    <property type="term" value="C:membrane"/>
    <property type="evidence" value="ECO:0007669"/>
    <property type="project" value="UniProtKB-SubCell"/>
</dbReference>
<name>A0A4D6KM94_9EURY</name>
<feature type="transmembrane region" description="Helical" evidence="6">
    <location>
        <begin position="397"/>
        <end position="416"/>
    </location>
</feature>
<dbReference type="KEGG" id="halz:E5139_10855"/>
<feature type="transmembrane region" description="Helical" evidence="6">
    <location>
        <begin position="428"/>
        <end position="447"/>
    </location>
</feature>
<feature type="transmembrane region" description="Helical" evidence="6">
    <location>
        <begin position="240"/>
        <end position="268"/>
    </location>
</feature>
<evidence type="ECO:0000256" key="1">
    <source>
        <dbReference type="ARBA" id="ARBA00004141"/>
    </source>
</evidence>
<dbReference type="Proteomes" id="UP000297053">
    <property type="component" value="Chromosome"/>
</dbReference>
<feature type="transmembrane region" description="Helical" evidence="6">
    <location>
        <begin position="123"/>
        <end position="145"/>
    </location>
</feature>
<reference evidence="7 8" key="2">
    <citation type="submission" date="2019-04" db="EMBL/GenBank/DDBJ databases">
        <authorList>
            <person name="Yang S."/>
            <person name="Wei W."/>
        </authorList>
    </citation>
    <scope>NUCLEOTIDE SEQUENCE [LARGE SCALE GENOMIC DNA]</scope>
    <source>
        <strain evidence="8">ZP60</strain>
    </source>
</reference>
<dbReference type="GeneID" id="42179441"/>
<evidence type="ECO:0000313" key="8">
    <source>
        <dbReference type="Proteomes" id="UP000297053"/>
    </source>
</evidence>
<feature type="transmembrane region" description="Helical" evidence="6">
    <location>
        <begin position="72"/>
        <end position="90"/>
    </location>
</feature>
<evidence type="ECO:0000256" key="5">
    <source>
        <dbReference type="ARBA" id="ARBA00023136"/>
    </source>
</evidence>
<comment type="similarity">
    <text evidence="2">Belongs to the TMEM19 family.</text>
</comment>
<evidence type="ECO:0000256" key="2">
    <source>
        <dbReference type="ARBA" id="ARBA00009012"/>
    </source>
</evidence>
<feature type="transmembrane region" description="Helical" evidence="6">
    <location>
        <begin position="288"/>
        <end position="309"/>
    </location>
</feature>
<keyword evidence="3 6" id="KW-0812">Transmembrane</keyword>
<feature type="transmembrane region" description="Helical" evidence="6">
    <location>
        <begin position="36"/>
        <end position="52"/>
    </location>
</feature>
<sequence length="448" mass="45559">MTSAVRRAVGFALVGAVALLVPLVDGVEPPWLATALAIAPFVGIAALALTVVDDGPLFELFARPGDREDHTLYGLAGFALSIAGLSLLALQFGLPMWVFVASVFVLAGGNLGTRLVERVTADAVAATAGFVTAGFLAATAGSAVSAMLAGRPLTSQFLALLAFYAISGALLAALLRAVLFERDDPLVLFSIGLLLWLFSDLPLHDVTAGRIALALGVTVVLGYVSYALDTASLPGMLTGVFLGLLTIVLGDFRWFAMLITFFGLGGLATKFRYDEKLDRGIAEENEGARGSGNVLANSIVALVAVLAAAASPSHTGIDPMLLLYAFAGAVAAAMSDTFSSEFGGLYDNPRLITTLRRVEPGTDGGVTWQGAVAGLVGSGIVAGIAGGLFADIGAVGALVILGAGFLGMLVDSFLGATVEGETVGNQSVNLLATLAAAVAGGLAFQLVL</sequence>
<reference evidence="7 8" key="1">
    <citation type="submission" date="2019-04" db="EMBL/GenBank/DDBJ databases">
        <title>Complete genome sequence of Arthrobacter sp. ZXY-2 associated with effective atrazine degradation and salt adaptation.</title>
        <authorList>
            <person name="Zhao X."/>
        </authorList>
    </citation>
    <scope>NUCLEOTIDE SEQUENCE [LARGE SCALE GENOMIC DNA]</scope>
    <source>
        <strain evidence="8">ZP60</strain>
    </source>
</reference>
<evidence type="ECO:0000256" key="3">
    <source>
        <dbReference type="ARBA" id="ARBA00022692"/>
    </source>
</evidence>
<evidence type="ECO:0000313" key="7">
    <source>
        <dbReference type="EMBL" id="QCD66116.1"/>
    </source>
</evidence>
<accession>A0A4D6KM94</accession>
<dbReference type="EMBL" id="CP039375">
    <property type="protein sequence ID" value="QCD66116.1"/>
    <property type="molecule type" value="Genomic_DNA"/>
</dbReference>
<dbReference type="InterPro" id="IPR002794">
    <property type="entry name" value="DUF92_TMEM19"/>
</dbReference>
<dbReference type="PANTHER" id="PTHR13353:SF5">
    <property type="entry name" value="TRANSMEMBRANE PROTEIN 19"/>
    <property type="match status" value="1"/>
</dbReference>
<evidence type="ECO:0000256" key="6">
    <source>
        <dbReference type="SAM" id="Phobius"/>
    </source>
</evidence>
<feature type="transmembrane region" description="Helical" evidence="6">
    <location>
        <begin position="157"/>
        <end position="179"/>
    </location>
</feature>
<keyword evidence="4 6" id="KW-1133">Transmembrane helix</keyword>
<feature type="transmembrane region" description="Helical" evidence="6">
    <location>
        <begin position="209"/>
        <end position="228"/>
    </location>
</feature>
<organism evidence="7 8">
    <name type="scientific">Halomicrobium mukohataei</name>
    <dbReference type="NCBI Taxonomy" id="57705"/>
    <lineage>
        <taxon>Archaea</taxon>
        <taxon>Methanobacteriati</taxon>
        <taxon>Methanobacteriota</taxon>
        <taxon>Stenosarchaea group</taxon>
        <taxon>Halobacteria</taxon>
        <taxon>Halobacteriales</taxon>
        <taxon>Haloarculaceae</taxon>
        <taxon>Halomicrobium</taxon>
    </lineage>
</organism>
<evidence type="ECO:0000256" key="4">
    <source>
        <dbReference type="ARBA" id="ARBA00022989"/>
    </source>
</evidence>
<dbReference type="OMA" id="DNNGARG"/>
<protein>
    <submittedName>
        <fullName evidence="7">DUF92 domain-containing protein</fullName>
    </submittedName>
</protein>
<dbReference type="RefSeq" id="WP_015762506.1">
    <property type="nucleotide sequence ID" value="NZ_CP039375.1"/>
</dbReference>
<dbReference type="Pfam" id="PF01940">
    <property type="entry name" value="DUF92"/>
    <property type="match status" value="1"/>
</dbReference>
<comment type="subcellular location">
    <subcellularLocation>
        <location evidence="1">Membrane</location>
        <topology evidence="1">Multi-pass membrane protein</topology>
    </subcellularLocation>
</comment>
<feature type="transmembrane region" description="Helical" evidence="6">
    <location>
        <begin position="366"/>
        <end position="390"/>
    </location>
</feature>
<keyword evidence="5 6" id="KW-0472">Membrane</keyword>
<gene>
    <name evidence="7" type="ORF">E5139_10855</name>
</gene>
<feature type="transmembrane region" description="Helical" evidence="6">
    <location>
        <begin position="321"/>
        <end position="346"/>
    </location>
</feature>
<dbReference type="PANTHER" id="PTHR13353">
    <property type="entry name" value="TRANSMEMBRANE PROTEIN 19"/>
    <property type="match status" value="1"/>
</dbReference>
<proteinExistence type="inferred from homology"/>